<protein>
    <recommendedName>
        <fullName evidence="1">Heparan sulfate-N-deacetylase N-terminal domain-containing protein</fullName>
    </recommendedName>
</protein>
<dbReference type="InterPro" id="IPR056793">
    <property type="entry name" value="HSNSD_N"/>
</dbReference>
<evidence type="ECO:0000259" key="1">
    <source>
        <dbReference type="Pfam" id="PF25119"/>
    </source>
</evidence>
<reference evidence="2" key="1">
    <citation type="submission" date="2014-12" db="EMBL/GenBank/DDBJ databases">
        <title>Insight into the proteome of Arion vulgaris.</title>
        <authorList>
            <person name="Aradska J."/>
            <person name="Bulat T."/>
            <person name="Smidak R."/>
            <person name="Sarate P."/>
            <person name="Gangsoo J."/>
            <person name="Sialana F."/>
            <person name="Bilban M."/>
            <person name="Lubec G."/>
        </authorList>
    </citation>
    <scope>NUCLEOTIDE SEQUENCE</scope>
    <source>
        <tissue evidence="2">Skin</tissue>
    </source>
</reference>
<feature type="non-terminal residue" evidence="2">
    <location>
        <position position="67"/>
    </location>
</feature>
<gene>
    <name evidence="2" type="primary">ORF222210</name>
</gene>
<accession>A0A0B7C2X2</accession>
<proteinExistence type="predicted"/>
<feature type="non-terminal residue" evidence="2">
    <location>
        <position position="1"/>
    </location>
</feature>
<feature type="domain" description="Heparan sulfate-N-deacetylase N-terminal" evidence="1">
    <location>
        <begin position="1"/>
        <end position="66"/>
    </location>
</feature>
<dbReference type="EMBL" id="HACG01052948">
    <property type="protein sequence ID" value="CEK99819.1"/>
    <property type="molecule type" value="Transcribed_RNA"/>
</dbReference>
<sequence length="67" mass="7641">FYSNHTNYQPLAFSKLSSNFLEFDVGEAKDLQTFKYVTAVLDQGKIDGIPKILLGSDLNFWMHTLIV</sequence>
<dbReference type="AlphaFoldDB" id="A0A0B7C2X2"/>
<name>A0A0B7C2X2_9EUPU</name>
<organism evidence="2">
    <name type="scientific">Arion vulgaris</name>
    <dbReference type="NCBI Taxonomy" id="1028688"/>
    <lineage>
        <taxon>Eukaryota</taxon>
        <taxon>Metazoa</taxon>
        <taxon>Spiralia</taxon>
        <taxon>Lophotrochozoa</taxon>
        <taxon>Mollusca</taxon>
        <taxon>Gastropoda</taxon>
        <taxon>Heterobranchia</taxon>
        <taxon>Euthyneura</taxon>
        <taxon>Panpulmonata</taxon>
        <taxon>Eupulmonata</taxon>
        <taxon>Stylommatophora</taxon>
        <taxon>Helicina</taxon>
        <taxon>Arionoidea</taxon>
        <taxon>Arionidae</taxon>
        <taxon>Arion</taxon>
    </lineage>
</organism>
<evidence type="ECO:0000313" key="2">
    <source>
        <dbReference type="EMBL" id="CEK99819.1"/>
    </source>
</evidence>
<dbReference type="Pfam" id="PF25119">
    <property type="entry name" value="HSNSD_N"/>
    <property type="match status" value="1"/>
</dbReference>